<accession>I0ENR7</accession>
<dbReference type="RefSeq" id="WP_014661454.1">
    <property type="nucleotide sequence ID" value="NC_017737.1"/>
</dbReference>
<reference evidence="2" key="1">
    <citation type="submission" date="2012-04" db="EMBL/GenBank/DDBJ databases">
        <title>Complete genome sequence of Helicobacter cetorum strain MIT 00-7128.</title>
        <authorList>
            <person name="Kersulyte D."/>
            <person name="Berg D.E."/>
        </authorList>
    </citation>
    <scope>NUCLEOTIDE SEQUENCE [LARGE SCALE GENOMIC DNA]</scope>
    <source>
        <strain evidence="2">MIT 00-7128</strain>
    </source>
</reference>
<protein>
    <submittedName>
        <fullName evidence="1">Uncharacterized protein</fullName>
    </submittedName>
</protein>
<evidence type="ECO:0000313" key="1">
    <source>
        <dbReference type="EMBL" id="AFI04586.1"/>
    </source>
</evidence>
<dbReference type="PATRIC" id="fig|182217.3.peg.1403"/>
<organism evidence="1 2">
    <name type="scientific">Helicobacter cetorum (strain ATCC BAA-429 / MIT 00-7128)</name>
    <dbReference type="NCBI Taxonomy" id="182217"/>
    <lineage>
        <taxon>Bacteria</taxon>
        <taxon>Pseudomonadati</taxon>
        <taxon>Campylobacterota</taxon>
        <taxon>Epsilonproteobacteria</taxon>
        <taxon>Campylobacterales</taxon>
        <taxon>Helicobacteraceae</taxon>
        <taxon>Helicobacter</taxon>
    </lineage>
</organism>
<dbReference type="Proteomes" id="UP000005010">
    <property type="component" value="Chromosome"/>
</dbReference>
<evidence type="ECO:0000313" key="2">
    <source>
        <dbReference type="Proteomes" id="UP000005010"/>
    </source>
</evidence>
<proteinExistence type="predicted"/>
<name>I0ENR7_HELC0</name>
<dbReference type="HOGENOM" id="CLU_134899_1_0_7"/>
<keyword evidence="2" id="KW-1185">Reference proteome</keyword>
<dbReference type="EMBL" id="CP003479">
    <property type="protein sequence ID" value="AFI04586.1"/>
    <property type="molecule type" value="Genomic_DNA"/>
</dbReference>
<dbReference type="STRING" id="182217.HCW_06640"/>
<sequence length="131" mass="14932">MNKIIGCIFVLVFALRAFALDYGIDQTLELKKDEVFIGAIQDTSAQAPSKKLALYWTLYENKGLVVTMRFNNFPHQFILYADYSRNTYNIAVSQESFAHNSHLSVVFKDFKDNKATLRLLASKNLSLETAQ</sequence>
<dbReference type="AlphaFoldDB" id="I0ENR7"/>
<gene>
    <name evidence="1" type="ordered locus">HCW_06640</name>
</gene>
<dbReference type="KEGG" id="hce:HCW_06640"/>